<evidence type="ECO:0000256" key="12">
    <source>
        <dbReference type="ARBA" id="ARBA00022824"/>
    </source>
</evidence>
<evidence type="ECO:0000256" key="15">
    <source>
        <dbReference type="ARBA" id="ARBA00023049"/>
    </source>
</evidence>
<dbReference type="GO" id="GO:0006508">
    <property type="term" value="P:proteolysis"/>
    <property type="evidence" value="ECO:0007669"/>
    <property type="project" value="UniProtKB-KW"/>
</dbReference>
<keyword evidence="18" id="KW-0458">Lysosome</keyword>
<dbReference type="GO" id="GO:0046872">
    <property type="term" value="F:metal ion binding"/>
    <property type="evidence" value="ECO:0007669"/>
    <property type="project" value="UniProtKB-KW"/>
</dbReference>
<evidence type="ECO:0000256" key="2">
    <source>
        <dbReference type="ARBA" id="ARBA00004371"/>
    </source>
</evidence>
<keyword evidence="12" id="KW-0256">Endoplasmic reticulum</keyword>
<evidence type="ECO:0000256" key="17">
    <source>
        <dbReference type="ARBA" id="ARBA00023180"/>
    </source>
</evidence>
<keyword evidence="7" id="KW-0121">Carboxypeptidase</keyword>
<dbReference type="Pfam" id="PF04389">
    <property type="entry name" value="Peptidase_M28"/>
    <property type="match status" value="1"/>
</dbReference>
<keyword evidence="6" id="KW-0964">Secreted</keyword>
<evidence type="ECO:0000259" key="22">
    <source>
        <dbReference type="Pfam" id="PF04389"/>
    </source>
</evidence>
<proteinExistence type="predicted"/>
<evidence type="ECO:0000256" key="9">
    <source>
        <dbReference type="ARBA" id="ARBA00022723"/>
    </source>
</evidence>
<dbReference type="RefSeq" id="WP_157565480.1">
    <property type="nucleotide sequence ID" value="NZ_WPIK01000005.1"/>
</dbReference>
<organism evidence="23 24">
    <name type="scientific">Mucilaginibacter arboris</name>
    <dbReference type="NCBI Taxonomy" id="2682090"/>
    <lineage>
        <taxon>Bacteria</taxon>
        <taxon>Pseudomonadati</taxon>
        <taxon>Bacteroidota</taxon>
        <taxon>Sphingobacteriia</taxon>
        <taxon>Sphingobacteriales</taxon>
        <taxon>Sphingobacteriaceae</taxon>
        <taxon>Mucilaginibacter</taxon>
    </lineage>
</organism>
<dbReference type="PANTHER" id="PTHR12053">
    <property type="entry name" value="PROTEASE FAMILY M28 PLASMA GLUTAMATE CARBOXYPEPTIDASE-RELATED"/>
    <property type="match status" value="1"/>
</dbReference>
<evidence type="ECO:0000256" key="3">
    <source>
        <dbReference type="ARBA" id="ARBA00004555"/>
    </source>
</evidence>
<dbReference type="Gene3D" id="3.40.630.10">
    <property type="entry name" value="Zn peptidases"/>
    <property type="match status" value="1"/>
</dbReference>
<evidence type="ECO:0000256" key="16">
    <source>
        <dbReference type="ARBA" id="ARBA00023145"/>
    </source>
</evidence>
<dbReference type="GO" id="GO:0005615">
    <property type="term" value="C:extracellular space"/>
    <property type="evidence" value="ECO:0007669"/>
    <property type="project" value="TreeGrafter"/>
</dbReference>
<comment type="subcellular location">
    <subcellularLocation>
        <location evidence="1">Endoplasmic reticulum</location>
    </subcellularLocation>
    <subcellularLocation>
        <location evidence="3">Golgi apparatus</location>
    </subcellularLocation>
    <subcellularLocation>
        <location evidence="2">Lysosome</location>
    </subcellularLocation>
    <subcellularLocation>
        <location evidence="4">Secreted</location>
    </subcellularLocation>
</comment>
<dbReference type="SUPFAM" id="SSF53187">
    <property type="entry name" value="Zn-dependent exopeptidases"/>
    <property type="match status" value="1"/>
</dbReference>
<keyword evidence="14" id="KW-0333">Golgi apparatus</keyword>
<keyword evidence="9" id="KW-0479">Metal-binding</keyword>
<evidence type="ECO:0000256" key="11">
    <source>
        <dbReference type="ARBA" id="ARBA00022801"/>
    </source>
</evidence>
<accession>A0A7K1SVA0</accession>
<evidence type="ECO:0000256" key="8">
    <source>
        <dbReference type="ARBA" id="ARBA00022670"/>
    </source>
</evidence>
<dbReference type="GO" id="GO:0043171">
    <property type="term" value="P:peptide catabolic process"/>
    <property type="evidence" value="ECO:0007669"/>
    <property type="project" value="TreeGrafter"/>
</dbReference>
<dbReference type="PANTHER" id="PTHR12053:SF3">
    <property type="entry name" value="CARBOXYPEPTIDASE Q"/>
    <property type="match status" value="1"/>
</dbReference>
<evidence type="ECO:0000256" key="7">
    <source>
        <dbReference type="ARBA" id="ARBA00022645"/>
    </source>
</evidence>
<sequence length="461" mass="50833">MRFKFLLAIFLSSSLAVSAQHTDSLFLRKIYDEALVNGKPYQNLEYLCKKIGPRLSGSANAQKAVDWTKKLMEHYGFDRVFLQEVMVPHWVRGEKEQAKIIAGNQQISVPVVALGGSVATAKNGLTAEVIEVQGLQELKTLGEQAVKGKIVFYNRPFDPRFIETGAAYSTASDQRFRGPAEAAKYGAVGVIVRSMTEIIDDYPHTGATSYEEGGNKIPAAAISTKGANQLSALLKQKGAVQFYFKQNCQTLPDVLSYNVVGELKGTENPNEFITVGGHLDSWDLAEGAHDDGTGVMQSVEVLRIFKAIGYRPKHSIRAVMFMNEENGHKGGTKYAELAQKNNEKHIAAIESDEGGFTPRGFSFNAIQPQLLQKINKNWKSLLEPYEVDRFINGGAGTDIEPLKATVPAVILIGFRPDSQRYFDLHHSAKDVFENVNKRELELGAASMASLIYLIDQHGLSF</sequence>
<evidence type="ECO:0000256" key="1">
    <source>
        <dbReference type="ARBA" id="ARBA00004240"/>
    </source>
</evidence>
<evidence type="ECO:0000256" key="18">
    <source>
        <dbReference type="ARBA" id="ARBA00023228"/>
    </source>
</evidence>
<dbReference type="GO" id="GO:0004180">
    <property type="term" value="F:carboxypeptidase activity"/>
    <property type="evidence" value="ECO:0007669"/>
    <property type="project" value="UniProtKB-KW"/>
</dbReference>
<evidence type="ECO:0000256" key="13">
    <source>
        <dbReference type="ARBA" id="ARBA00022833"/>
    </source>
</evidence>
<dbReference type="GO" id="GO:0070573">
    <property type="term" value="F:metallodipeptidase activity"/>
    <property type="evidence" value="ECO:0007669"/>
    <property type="project" value="InterPro"/>
</dbReference>
<gene>
    <name evidence="23" type="ORF">GO621_06990</name>
</gene>
<keyword evidence="24" id="KW-1185">Reference proteome</keyword>
<dbReference type="InterPro" id="IPR039866">
    <property type="entry name" value="CPQ"/>
</dbReference>
<comment type="subunit">
    <text evidence="19">Homodimer. The monomeric form is inactive while the homodimer is active.</text>
</comment>
<feature type="signal peptide" evidence="21">
    <location>
        <begin position="1"/>
        <end position="19"/>
    </location>
</feature>
<keyword evidence="15" id="KW-0482">Metalloprotease</keyword>
<keyword evidence="16" id="KW-0865">Zymogen</keyword>
<keyword evidence="10 21" id="KW-0732">Signal</keyword>
<keyword evidence="13" id="KW-0862">Zinc</keyword>
<evidence type="ECO:0000256" key="6">
    <source>
        <dbReference type="ARBA" id="ARBA00022525"/>
    </source>
</evidence>
<feature type="domain" description="Peptidase M28" evidence="22">
    <location>
        <begin position="258"/>
        <end position="442"/>
    </location>
</feature>
<name>A0A7K1SVA0_9SPHI</name>
<feature type="chain" id="PRO_5029442008" description="Carboxypeptidase Q" evidence="21">
    <location>
        <begin position="20"/>
        <end position="461"/>
    </location>
</feature>
<dbReference type="Proteomes" id="UP000462014">
    <property type="component" value="Unassembled WGS sequence"/>
</dbReference>
<dbReference type="EMBL" id="WPIK01000005">
    <property type="protein sequence ID" value="MVN21279.1"/>
    <property type="molecule type" value="Genomic_DNA"/>
</dbReference>
<evidence type="ECO:0000256" key="21">
    <source>
        <dbReference type="SAM" id="SignalP"/>
    </source>
</evidence>
<keyword evidence="8" id="KW-0645">Protease</keyword>
<keyword evidence="11 23" id="KW-0378">Hydrolase</keyword>
<protein>
    <recommendedName>
        <fullName evidence="5">Carboxypeptidase Q</fullName>
    </recommendedName>
    <alternativeName>
        <fullName evidence="20">Plasma glutamate carboxypeptidase</fullName>
    </alternativeName>
</protein>
<keyword evidence="17" id="KW-0325">Glycoprotein</keyword>
<evidence type="ECO:0000256" key="19">
    <source>
        <dbReference type="ARBA" id="ARBA00025833"/>
    </source>
</evidence>
<evidence type="ECO:0000256" key="5">
    <source>
        <dbReference type="ARBA" id="ARBA00014116"/>
    </source>
</evidence>
<evidence type="ECO:0000313" key="24">
    <source>
        <dbReference type="Proteomes" id="UP000462014"/>
    </source>
</evidence>
<evidence type="ECO:0000256" key="4">
    <source>
        <dbReference type="ARBA" id="ARBA00004613"/>
    </source>
</evidence>
<comment type="caution">
    <text evidence="23">The sequence shown here is derived from an EMBL/GenBank/DDBJ whole genome shotgun (WGS) entry which is preliminary data.</text>
</comment>
<evidence type="ECO:0000256" key="20">
    <source>
        <dbReference type="ARBA" id="ARBA00033328"/>
    </source>
</evidence>
<dbReference type="Gene3D" id="3.50.30.30">
    <property type="match status" value="1"/>
</dbReference>
<evidence type="ECO:0000313" key="23">
    <source>
        <dbReference type="EMBL" id="MVN21279.1"/>
    </source>
</evidence>
<dbReference type="AlphaFoldDB" id="A0A7K1SVA0"/>
<dbReference type="GO" id="GO:0005764">
    <property type="term" value="C:lysosome"/>
    <property type="evidence" value="ECO:0007669"/>
    <property type="project" value="UniProtKB-SubCell"/>
</dbReference>
<dbReference type="InterPro" id="IPR007484">
    <property type="entry name" value="Peptidase_M28"/>
</dbReference>
<evidence type="ECO:0000256" key="14">
    <source>
        <dbReference type="ARBA" id="ARBA00023034"/>
    </source>
</evidence>
<reference evidence="23 24" key="1">
    <citation type="submission" date="2019-12" db="EMBL/GenBank/DDBJ databases">
        <title>Mucilaginibacter sp. HMF7410 genome sequencing and assembly.</title>
        <authorList>
            <person name="Kang H."/>
            <person name="Cha I."/>
            <person name="Kim H."/>
            <person name="Joh K."/>
        </authorList>
    </citation>
    <scope>NUCLEOTIDE SEQUENCE [LARGE SCALE GENOMIC DNA]</scope>
    <source>
        <strain evidence="23 24">HMF7410</strain>
    </source>
</reference>
<evidence type="ECO:0000256" key="10">
    <source>
        <dbReference type="ARBA" id="ARBA00022729"/>
    </source>
</evidence>